<feature type="compositionally biased region" description="Low complexity" evidence="1">
    <location>
        <begin position="309"/>
        <end position="337"/>
    </location>
</feature>
<proteinExistence type="predicted"/>
<protein>
    <submittedName>
        <fullName evidence="2">Uncharacterized protein</fullName>
    </submittedName>
</protein>
<dbReference type="RefSeq" id="XP_008605976.1">
    <property type="nucleotide sequence ID" value="XM_008607754.1"/>
</dbReference>
<feature type="compositionally biased region" description="Polar residues" evidence="1">
    <location>
        <begin position="139"/>
        <end position="151"/>
    </location>
</feature>
<feature type="region of interest" description="Disordered" evidence="1">
    <location>
        <begin position="1"/>
        <end position="193"/>
    </location>
</feature>
<keyword evidence="3" id="KW-1185">Reference proteome</keyword>
<feature type="compositionally biased region" description="Basic and acidic residues" evidence="1">
    <location>
        <begin position="289"/>
        <end position="300"/>
    </location>
</feature>
<dbReference type="OMA" id="QIWASIE"/>
<dbReference type="Proteomes" id="UP000030762">
    <property type="component" value="Unassembled WGS sequence"/>
</dbReference>
<feature type="compositionally biased region" description="Polar residues" evidence="1">
    <location>
        <begin position="97"/>
        <end position="106"/>
    </location>
</feature>
<accession>T0SBX2</accession>
<feature type="compositionally biased region" description="Low complexity" evidence="1">
    <location>
        <begin position="240"/>
        <end position="263"/>
    </location>
</feature>
<dbReference type="OrthoDB" id="79911at2759"/>
<evidence type="ECO:0000313" key="3">
    <source>
        <dbReference type="Proteomes" id="UP000030762"/>
    </source>
</evidence>
<evidence type="ECO:0000256" key="1">
    <source>
        <dbReference type="SAM" id="MobiDB-lite"/>
    </source>
</evidence>
<gene>
    <name evidence="2" type="ORF">SDRG_02181</name>
</gene>
<sequence length="373" mass="40695">MSREERKTAQIWASIEKMQKKEEDNMNHSDNSSSDRQAKRKKGRKKDRKRDSLDDDASTALTMHKSDCQSWRTNPFVPPTKKWRSRWEHNHPRPSPTIDTMASPTKQEPADVVAPPQIDTTMDSEPTPPAPCVAPAKASTPSMPTTVQHLSQEPDPEDDEEEEGLVKEDDIEPAPVQATPEPTNVPIVERSVEDDKAIDECKVDTLAAEAPPSVVAVPTAAVAPPSLHVDEPEPAPLPVASPSVSKSSRSPSVDDSVRSPSTSAERPRLLSEMNAIGSRRKRKSLWDVGDPRLGHERTHDLAPSWQNFASPPLNAPASSSSSSSSSFHAPSSGSASSRRYQPYIQPRGRSWNNSSATPPPASSSTTPSTSYTR</sequence>
<dbReference type="AlphaFoldDB" id="T0SBX2"/>
<feature type="region of interest" description="Disordered" evidence="1">
    <location>
        <begin position="225"/>
        <end position="373"/>
    </location>
</feature>
<feature type="compositionally biased region" description="Acidic residues" evidence="1">
    <location>
        <begin position="154"/>
        <end position="163"/>
    </location>
</feature>
<evidence type="ECO:0000313" key="2">
    <source>
        <dbReference type="EMBL" id="EQC40277.1"/>
    </source>
</evidence>
<feature type="compositionally biased region" description="Basic and acidic residues" evidence="1">
    <location>
        <begin position="17"/>
        <end position="27"/>
    </location>
</feature>
<dbReference type="GeneID" id="19942908"/>
<reference evidence="2 3" key="1">
    <citation type="submission" date="2012-04" db="EMBL/GenBank/DDBJ databases">
        <title>The Genome Sequence of Saprolegnia declina VS20.</title>
        <authorList>
            <consortium name="The Broad Institute Genome Sequencing Platform"/>
            <person name="Russ C."/>
            <person name="Nusbaum C."/>
            <person name="Tyler B."/>
            <person name="van West P."/>
            <person name="Dieguez-Uribeondo J."/>
            <person name="de Bruijn I."/>
            <person name="Tripathy S."/>
            <person name="Jiang R."/>
            <person name="Young S.K."/>
            <person name="Zeng Q."/>
            <person name="Gargeya S."/>
            <person name="Fitzgerald M."/>
            <person name="Haas B."/>
            <person name="Abouelleil A."/>
            <person name="Alvarado L."/>
            <person name="Arachchi H.M."/>
            <person name="Berlin A."/>
            <person name="Chapman S.B."/>
            <person name="Goldberg J."/>
            <person name="Griggs A."/>
            <person name="Gujja S."/>
            <person name="Hansen M."/>
            <person name="Howarth C."/>
            <person name="Imamovic A."/>
            <person name="Larimer J."/>
            <person name="McCowen C."/>
            <person name="Montmayeur A."/>
            <person name="Murphy C."/>
            <person name="Neiman D."/>
            <person name="Pearson M."/>
            <person name="Priest M."/>
            <person name="Roberts A."/>
            <person name="Saif S."/>
            <person name="Shea T."/>
            <person name="Sisk P."/>
            <person name="Sykes S."/>
            <person name="Wortman J."/>
            <person name="Nusbaum C."/>
            <person name="Birren B."/>
        </authorList>
    </citation>
    <scope>NUCLEOTIDE SEQUENCE [LARGE SCALE GENOMIC DNA]</scope>
    <source>
        <strain evidence="2 3">VS20</strain>
    </source>
</reference>
<dbReference type="EMBL" id="JH767136">
    <property type="protein sequence ID" value="EQC40277.1"/>
    <property type="molecule type" value="Genomic_DNA"/>
</dbReference>
<feature type="compositionally biased region" description="Basic residues" evidence="1">
    <location>
        <begin position="38"/>
        <end position="48"/>
    </location>
</feature>
<dbReference type="VEuPathDB" id="FungiDB:SDRG_02181"/>
<dbReference type="InParanoid" id="T0SBX2"/>
<feature type="compositionally biased region" description="Low complexity" evidence="1">
    <location>
        <begin position="362"/>
        <end position="373"/>
    </location>
</feature>
<name>T0SBX2_SAPDV</name>
<organism evidence="2 3">
    <name type="scientific">Saprolegnia diclina (strain VS20)</name>
    <dbReference type="NCBI Taxonomy" id="1156394"/>
    <lineage>
        <taxon>Eukaryota</taxon>
        <taxon>Sar</taxon>
        <taxon>Stramenopiles</taxon>
        <taxon>Oomycota</taxon>
        <taxon>Saprolegniomycetes</taxon>
        <taxon>Saprolegniales</taxon>
        <taxon>Saprolegniaceae</taxon>
        <taxon>Saprolegnia</taxon>
    </lineage>
</organism>